<feature type="compositionally biased region" description="Low complexity" evidence="1">
    <location>
        <begin position="61"/>
        <end position="89"/>
    </location>
</feature>
<evidence type="ECO:0000313" key="4">
    <source>
        <dbReference type="Proteomes" id="UP000297535"/>
    </source>
</evidence>
<proteinExistence type="predicted"/>
<feature type="signal peptide" evidence="2">
    <location>
        <begin position="1"/>
        <end position="25"/>
    </location>
</feature>
<dbReference type="AlphaFoldDB" id="A0A4Z0NZU3"/>
<feature type="compositionally biased region" description="Low complexity" evidence="1">
    <location>
        <begin position="43"/>
        <end position="53"/>
    </location>
</feature>
<protein>
    <submittedName>
        <fullName evidence="3">Uncharacterized protein</fullName>
    </submittedName>
</protein>
<evidence type="ECO:0000313" key="3">
    <source>
        <dbReference type="EMBL" id="TGE02542.1"/>
    </source>
</evidence>
<keyword evidence="2" id="KW-0732">Signal</keyword>
<organism evidence="3 4">
    <name type="scientific">Methylobacterium nonmethylotrophicum</name>
    <dbReference type="NCBI Taxonomy" id="1141884"/>
    <lineage>
        <taxon>Bacteria</taxon>
        <taxon>Pseudomonadati</taxon>
        <taxon>Pseudomonadota</taxon>
        <taxon>Alphaproteobacteria</taxon>
        <taxon>Hyphomicrobiales</taxon>
        <taxon>Methylobacteriaceae</taxon>
        <taxon>Methylobacterium</taxon>
    </lineage>
</organism>
<keyword evidence="4" id="KW-1185">Reference proteome</keyword>
<comment type="caution">
    <text evidence="3">The sequence shown here is derived from an EMBL/GenBank/DDBJ whole genome shotgun (WGS) entry which is preliminary data.</text>
</comment>
<feature type="compositionally biased region" description="Low complexity" evidence="1">
    <location>
        <begin position="24"/>
        <end position="34"/>
    </location>
</feature>
<sequence>MRVGMHRSVGLALVIGLLCAPAARAQDQAAPGGRPWSDPPAKPAEAPAAEVKTPAPPVPAAKPARIAATPARTAPRQRSAERSAPVRRAAAFRRERVASRPVRRSVVAAPPRAAFRPAEPRPVRFARPLPPPDLHGDRDIDLWVDARADRIRRARDGGFLVMRRTTIEDPMGRRMQILRPFDDEDE</sequence>
<feature type="region of interest" description="Disordered" evidence="1">
    <location>
        <begin position="24"/>
        <end position="103"/>
    </location>
</feature>
<dbReference type="EMBL" id="SRLB01000001">
    <property type="protein sequence ID" value="TGE02542.1"/>
    <property type="molecule type" value="Genomic_DNA"/>
</dbReference>
<dbReference type="Proteomes" id="UP000297535">
    <property type="component" value="Unassembled WGS sequence"/>
</dbReference>
<name>A0A4Z0NZU3_9HYPH</name>
<reference evidence="3 4" key="1">
    <citation type="submission" date="2019-04" db="EMBL/GenBank/DDBJ databases">
        <authorList>
            <person name="Feng G."/>
            <person name="Zhu H."/>
        </authorList>
    </citation>
    <scope>NUCLEOTIDE SEQUENCE [LARGE SCALE GENOMIC DNA]</scope>
    <source>
        <strain evidence="3 4">6HR-1</strain>
    </source>
</reference>
<dbReference type="OrthoDB" id="8006185at2"/>
<evidence type="ECO:0000256" key="1">
    <source>
        <dbReference type="SAM" id="MobiDB-lite"/>
    </source>
</evidence>
<evidence type="ECO:0000256" key="2">
    <source>
        <dbReference type="SAM" id="SignalP"/>
    </source>
</evidence>
<accession>A0A4Z0NZU3</accession>
<gene>
    <name evidence="3" type="ORF">EU555_01900</name>
</gene>
<dbReference type="RefSeq" id="WP_135412737.1">
    <property type="nucleotide sequence ID" value="NZ_SRLB01000001.1"/>
</dbReference>
<feature type="chain" id="PRO_5021466702" evidence="2">
    <location>
        <begin position="26"/>
        <end position="186"/>
    </location>
</feature>